<dbReference type="AlphaFoldDB" id="A0A9W4SMY7"/>
<dbReference type="Proteomes" id="UP001153678">
    <property type="component" value="Unassembled WGS sequence"/>
</dbReference>
<proteinExistence type="predicted"/>
<accession>A0A9W4SMY7</accession>
<keyword evidence="2" id="KW-1185">Reference proteome</keyword>
<comment type="caution">
    <text evidence="1">The sequence shown here is derived from an EMBL/GenBank/DDBJ whole genome shotgun (WGS) entry which is preliminary data.</text>
</comment>
<organism evidence="1 2">
    <name type="scientific">Funneliformis geosporum</name>
    <dbReference type="NCBI Taxonomy" id="1117311"/>
    <lineage>
        <taxon>Eukaryota</taxon>
        <taxon>Fungi</taxon>
        <taxon>Fungi incertae sedis</taxon>
        <taxon>Mucoromycota</taxon>
        <taxon>Glomeromycotina</taxon>
        <taxon>Glomeromycetes</taxon>
        <taxon>Glomerales</taxon>
        <taxon>Glomeraceae</taxon>
        <taxon>Funneliformis</taxon>
    </lineage>
</organism>
<evidence type="ECO:0000313" key="2">
    <source>
        <dbReference type="Proteomes" id="UP001153678"/>
    </source>
</evidence>
<evidence type="ECO:0000313" key="1">
    <source>
        <dbReference type="EMBL" id="CAI2172879.1"/>
    </source>
</evidence>
<name>A0A9W4SMY7_9GLOM</name>
<gene>
    <name evidence="1" type="ORF">FWILDA_LOCUS5803</name>
</gene>
<sequence length="137" mass="16440">MTKLHEITGQIISKEPRKVYKKNEFYGNINYKLKVLPEKRISPEYETIFVYANLVDPPLLKILKQNQYLDQRYFFTCQRKRNDALYNLVENLKEILKLLQDQPIKGRYDEFGQPLYKEGLCSLVDEYHSDEEENEDI</sequence>
<protein>
    <submittedName>
        <fullName evidence="1">12062_t:CDS:1</fullName>
    </submittedName>
</protein>
<dbReference type="EMBL" id="CAMKVN010000992">
    <property type="protein sequence ID" value="CAI2172879.1"/>
    <property type="molecule type" value="Genomic_DNA"/>
</dbReference>
<dbReference type="OrthoDB" id="2439115at2759"/>
<reference evidence="1" key="1">
    <citation type="submission" date="2022-08" db="EMBL/GenBank/DDBJ databases">
        <authorList>
            <person name="Kallberg Y."/>
            <person name="Tangrot J."/>
            <person name="Rosling A."/>
        </authorList>
    </citation>
    <scope>NUCLEOTIDE SEQUENCE</scope>
    <source>
        <strain evidence="1">Wild A</strain>
    </source>
</reference>